<keyword evidence="15" id="KW-1185">Reference proteome</keyword>
<dbReference type="EMBL" id="CP011454">
    <property type="protein sequence ID" value="AMW04889.1"/>
    <property type="molecule type" value="Genomic_DNA"/>
</dbReference>
<dbReference type="OrthoDB" id="9766423at2"/>
<keyword evidence="7 13" id="KW-0808">Transferase</keyword>
<dbReference type="GO" id="GO:0005524">
    <property type="term" value="F:ATP binding"/>
    <property type="evidence" value="ECO:0007669"/>
    <property type="project" value="UniProtKB-UniRule"/>
</dbReference>
<evidence type="ECO:0000256" key="1">
    <source>
        <dbReference type="ARBA" id="ARBA00002274"/>
    </source>
</evidence>
<comment type="function">
    <text evidence="1 13">Transfers the gamma-phosphate of ATP to the 4'-position of a tetraacyldisaccharide 1-phosphate intermediate (termed DS-1-P) to form tetraacyldisaccharide 1,4'-bis-phosphate (lipid IVA).</text>
</comment>
<evidence type="ECO:0000256" key="3">
    <source>
        <dbReference type="ARBA" id="ARBA00012071"/>
    </source>
</evidence>
<evidence type="ECO:0000256" key="4">
    <source>
        <dbReference type="ARBA" id="ARBA00016436"/>
    </source>
</evidence>
<evidence type="ECO:0000313" key="15">
    <source>
        <dbReference type="Proteomes" id="UP000076404"/>
    </source>
</evidence>
<keyword evidence="10 13" id="KW-0067">ATP-binding</keyword>
<name>A0A143BIQ0_9BACT</name>
<dbReference type="EC" id="2.7.1.130" evidence="3 13"/>
<comment type="catalytic activity">
    <reaction evidence="13">
        <text>a lipid A disaccharide + ATP = a lipid IVA + ADP + H(+)</text>
        <dbReference type="Rhea" id="RHEA:67840"/>
        <dbReference type="ChEBI" id="CHEBI:15378"/>
        <dbReference type="ChEBI" id="CHEBI:30616"/>
        <dbReference type="ChEBI" id="CHEBI:176343"/>
        <dbReference type="ChEBI" id="CHEBI:176425"/>
        <dbReference type="ChEBI" id="CHEBI:456216"/>
        <dbReference type="EC" id="2.7.1.130"/>
    </reaction>
</comment>
<keyword evidence="5 13" id="KW-0444">Lipid biosynthesis</keyword>
<evidence type="ECO:0000256" key="5">
    <source>
        <dbReference type="ARBA" id="ARBA00022516"/>
    </source>
</evidence>
<dbReference type="RefSeq" id="WP_026850849.1">
    <property type="nucleotide sequence ID" value="NZ_CP011454.1"/>
</dbReference>
<keyword evidence="11 13" id="KW-0443">Lipid metabolism</keyword>
<evidence type="ECO:0000256" key="7">
    <source>
        <dbReference type="ARBA" id="ARBA00022679"/>
    </source>
</evidence>
<feature type="binding site" evidence="13">
    <location>
        <begin position="70"/>
        <end position="77"/>
    </location>
    <ligand>
        <name>ATP</name>
        <dbReference type="ChEBI" id="CHEBI:30616"/>
    </ligand>
</feature>
<dbReference type="HAMAP" id="MF_00409">
    <property type="entry name" value="LpxK"/>
    <property type="match status" value="1"/>
</dbReference>
<dbReference type="KEGG" id="gph:GEMMAAP_08670"/>
<dbReference type="Proteomes" id="UP000076404">
    <property type="component" value="Chromosome"/>
</dbReference>
<sequence>MSTDARLRAFAEWVWYSGRAGASAVRTVLSPGEWVFTRIVNARNRAFDAESVGGRGILSSLPVLSVGNLTVGGTGKTPVSSWFAARLRARGAHPALILRGYGDDEWRVHQLLVPGLPVLANRDRLQAIRHARHDGADCAVLDDAFQHRRVDRVSDVVLVSADRFTPDVRLLPCGPYREGLDALRRATCVVITAKAATEAQVRRTEEAVARAAPDVPLAVVRLVPDRIRVAPQSNPVHGVTENAGWGEPLVWLRDQRVLLASAIADADAFERQVVASGVPVVRHIRFPDHYAFTPHDVAQMVEAAQGGDGVLCTLKDAVKLGPLWPRAAAPLWYLSQTLVVDRGAEVLERECDRVLAARAATVPTAG</sequence>
<evidence type="ECO:0000313" key="14">
    <source>
        <dbReference type="EMBL" id="AMW04889.1"/>
    </source>
</evidence>
<evidence type="ECO:0000256" key="2">
    <source>
        <dbReference type="ARBA" id="ARBA00004870"/>
    </source>
</evidence>
<organism evidence="14 15">
    <name type="scientific">Gemmatimonas phototrophica</name>
    <dbReference type="NCBI Taxonomy" id="1379270"/>
    <lineage>
        <taxon>Bacteria</taxon>
        <taxon>Pseudomonadati</taxon>
        <taxon>Gemmatimonadota</taxon>
        <taxon>Gemmatimonadia</taxon>
        <taxon>Gemmatimonadales</taxon>
        <taxon>Gemmatimonadaceae</taxon>
        <taxon>Gemmatimonas</taxon>
    </lineage>
</organism>
<evidence type="ECO:0000256" key="12">
    <source>
        <dbReference type="ARBA" id="ARBA00029757"/>
    </source>
</evidence>
<reference evidence="14 15" key="2">
    <citation type="journal article" date="2016" name="Environ. Microbiol. Rep.">
        <title>Metagenomic evidence for the presence of phototrophic Gemmatimonadetes bacteria in diverse environments.</title>
        <authorList>
            <person name="Zeng Y."/>
            <person name="Baumbach J."/>
            <person name="Barbosa E.G."/>
            <person name="Azevedo V."/>
            <person name="Zhang C."/>
            <person name="Koblizek M."/>
        </authorList>
    </citation>
    <scope>NUCLEOTIDE SEQUENCE [LARGE SCALE GENOMIC DNA]</scope>
    <source>
        <strain evidence="14 15">AP64</strain>
    </source>
</reference>
<dbReference type="GO" id="GO:0009244">
    <property type="term" value="P:lipopolysaccharide core region biosynthetic process"/>
    <property type="evidence" value="ECO:0007669"/>
    <property type="project" value="TreeGrafter"/>
</dbReference>
<dbReference type="eggNOG" id="COG1663">
    <property type="taxonomic scope" value="Bacteria"/>
</dbReference>
<reference evidence="14 15" key="1">
    <citation type="journal article" date="2014" name="Proc. Natl. Acad. Sci. U.S.A.">
        <title>Functional type 2 photosynthetic reaction centers found in the rare bacterial phylum Gemmatimonadetes.</title>
        <authorList>
            <person name="Zeng Y."/>
            <person name="Feng F."/>
            <person name="Medova H."/>
            <person name="Dean J."/>
            <person name="Koblizek M."/>
        </authorList>
    </citation>
    <scope>NUCLEOTIDE SEQUENCE [LARGE SCALE GENOMIC DNA]</scope>
    <source>
        <strain evidence="14 15">AP64</strain>
    </source>
</reference>
<dbReference type="STRING" id="1379270.GEMMAAP_08670"/>
<evidence type="ECO:0000256" key="8">
    <source>
        <dbReference type="ARBA" id="ARBA00022741"/>
    </source>
</evidence>
<evidence type="ECO:0000256" key="6">
    <source>
        <dbReference type="ARBA" id="ARBA00022556"/>
    </source>
</evidence>
<evidence type="ECO:0000256" key="10">
    <source>
        <dbReference type="ARBA" id="ARBA00022840"/>
    </source>
</evidence>
<accession>A0A143BIQ0</accession>
<dbReference type="GO" id="GO:0005886">
    <property type="term" value="C:plasma membrane"/>
    <property type="evidence" value="ECO:0007669"/>
    <property type="project" value="TreeGrafter"/>
</dbReference>
<proteinExistence type="inferred from homology"/>
<evidence type="ECO:0000256" key="13">
    <source>
        <dbReference type="HAMAP-Rule" id="MF_00409"/>
    </source>
</evidence>
<dbReference type="GO" id="GO:0009245">
    <property type="term" value="P:lipid A biosynthetic process"/>
    <property type="evidence" value="ECO:0007669"/>
    <property type="project" value="UniProtKB-UniRule"/>
</dbReference>
<dbReference type="InterPro" id="IPR003758">
    <property type="entry name" value="LpxK"/>
</dbReference>
<evidence type="ECO:0000256" key="11">
    <source>
        <dbReference type="ARBA" id="ARBA00023098"/>
    </source>
</evidence>
<dbReference type="PANTHER" id="PTHR42724:SF1">
    <property type="entry name" value="TETRAACYLDISACCHARIDE 4'-KINASE, MITOCHONDRIAL-RELATED"/>
    <property type="match status" value="1"/>
</dbReference>
<dbReference type="AlphaFoldDB" id="A0A143BIQ0"/>
<comment type="similarity">
    <text evidence="13">Belongs to the LpxK family.</text>
</comment>
<gene>
    <name evidence="13" type="primary">lpxK</name>
    <name evidence="14" type="ORF">GEMMAAP_08670</name>
</gene>
<keyword evidence="6 13" id="KW-0441">Lipid A biosynthesis</keyword>
<keyword evidence="9 13" id="KW-0418">Kinase</keyword>
<dbReference type="GO" id="GO:0009029">
    <property type="term" value="F:lipid-A 4'-kinase activity"/>
    <property type="evidence" value="ECO:0007669"/>
    <property type="project" value="UniProtKB-UniRule"/>
</dbReference>
<comment type="pathway">
    <text evidence="2 13">Glycolipid biosynthesis; lipid IV(A) biosynthesis; lipid IV(A) from (3R)-3-hydroxytetradecanoyl-[acyl-carrier-protein] and UDP-N-acetyl-alpha-D-glucosamine: step 6/6.</text>
</comment>
<evidence type="ECO:0000256" key="9">
    <source>
        <dbReference type="ARBA" id="ARBA00022777"/>
    </source>
</evidence>
<protein>
    <recommendedName>
        <fullName evidence="4 13">Tetraacyldisaccharide 4'-kinase</fullName>
        <ecNumber evidence="3 13">2.7.1.130</ecNumber>
    </recommendedName>
    <alternativeName>
        <fullName evidence="12 13">Lipid A 4'-kinase</fullName>
    </alternativeName>
</protein>
<dbReference type="PANTHER" id="PTHR42724">
    <property type="entry name" value="TETRAACYLDISACCHARIDE 4'-KINASE"/>
    <property type="match status" value="1"/>
</dbReference>
<dbReference type="Pfam" id="PF02606">
    <property type="entry name" value="LpxK"/>
    <property type="match status" value="1"/>
</dbReference>
<dbReference type="UniPathway" id="UPA00359">
    <property type="reaction ID" value="UER00482"/>
</dbReference>
<keyword evidence="8 13" id="KW-0547">Nucleotide-binding</keyword>